<evidence type="ECO:0000256" key="1">
    <source>
        <dbReference type="ARBA" id="ARBA00004613"/>
    </source>
</evidence>
<accession>A0A6C2UCD4</accession>
<dbReference type="InterPro" id="IPR012334">
    <property type="entry name" value="Pectin_lyas_fold"/>
</dbReference>
<feature type="chain" id="PRO_5025499018" description="Carbohydrate-binding module family 96 domain-containing protein" evidence="4">
    <location>
        <begin position="21"/>
        <end position="1013"/>
    </location>
</feature>
<name>A0A6C2UCD4_PONDE</name>
<comment type="subcellular location">
    <subcellularLocation>
        <location evidence="1">Secreted</location>
    </subcellularLocation>
</comment>
<reference evidence="6 7" key="1">
    <citation type="submission" date="2019-04" db="EMBL/GenBank/DDBJ databases">
        <authorList>
            <person name="Van Vliet M D."/>
        </authorList>
    </citation>
    <scope>NUCLEOTIDE SEQUENCE [LARGE SCALE GENOMIC DNA]</scope>
    <source>
        <strain evidence="6 7">F1</strain>
    </source>
</reference>
<proteinExistence type="predicted"/>
<dbReference type="InterPro" id="IPR011050">
    <property type="entry name" value="Pectin_lyase_fold/virulence"/>
</dbReference>
<dbReference type="EMBL" id="CAAHFG010000004">
    <property type="protein sequence ID" value="VGO16896.1"/>
    <property type="molecule type" value="Genomic_DNA"/>
</dbReference>
<dbReference type="SUPFAM" id="SSF51126">
    <property type="entry name" value="Pectin lyase-like"/>
    <property type="match status" value="1"/>
</dbReference>
<keyword evidence="2" id="KW-0964">Secreted</keyword>
<dbReference type="PANTHER" id="PTHR36453">
    <property type="entry name" value="SECRETED PROTEIN-RELATED"/>
    <property type="match status" value="1"/>
</dbReference>
<evidence type="ECO:0000256" key="2">
    <source>
        <dbReference type="ARBA" id="ARBA00022525"/>
    </source>
</evidence>
<feature type="domain" description="Carbohydrate-binding module family 96" evidence="5">
    <location>
        <begin position="728"/>
        <end position="876"/>
    </location>
</feature>
<dbReference type="GO" id="GO:0005576">
    <property type="term" value="C:extracellular region"/>
    <property type="evidence" value="ECO:0007669"/>
    <property type="project" value="UniProtKB-SubCell"/>
</dbReference>
<gene>
    <name evidence="6" type="ORF">PDESU_05488</name>
</gene>
<evidence type="ECO:0000313" key="6">
    <source>
        <dbReference type="EMBL" id="VGO16896.1"/>
    </source>
</evidence>
<dbReference type="Pfam" id="PF24517">
    <property type="entry name" value="CBM96"/>
    <property type="match status" value="1"/>
</dbReference>
<protein>
    <recommendedName>
        <fullName evidence="5">Carbohydrate-binding module family 96 domain-containing protein</fullName>
    </recommendedName>
</protein>
<dbReference type="Gene3D" id="2.160.20.10">
    <property type="entry name" value="Single-stranded right-handed beta-helix, Pectin lyase-like"/>
    <property type="match status" value="2"/>
</dbReference>
<evidence type="ECO:0000313" key="7">
    <source>
        <dbReference type="Proteomes" id="UP000366872"/>
    </source>
</evidence>
<dbReference type="NCBIfam" id="NF033679">
    <property type="entry name" value="DNRLRE_dom"/>
    <property type="match status" value="1"/>
</dbReference>
<evidence type="ECO:0000259" key="5">
    <source>
        <dbReference type="Pfam" id="PF24517"/>
    </source>
</evidence>
<dbReference type="InterPro" id="IPR055372">
    <property type="entry name" value="CBM96"/>
</dbReference>
<dbReference type="Proteomes" id="UP000366872">
    <property type="component" value="Unassembled WGS sequence"/>
</dbReference>
<feature type="signal peptide" evidence="4">
    <location>
        <begin position="1"/>
        <end position="20"/>
    </location>
</feature>
<keyword evidence="7" id="KW-1185">Reference proteome</keyword>
<dbReference type="AlphaFoldDB" id="A0A6C2UCD4"/>
<organism evidence="6 7">
    <name type="scientific">Pontiella desulfatans</name>
    <dbReference type="NCBI Taxonomy" id="2750659"/>
    <lineage>
        <taxon>Bacteria</taxon>
        <taxon>Pseudomonadati</taxon>
        <taxon>Kiritimatiellota</taxon>
        <taxon>Kiritimatiellia</taxon>
        <taxon>Kiritimatiellales</taxon>
        <taxon>Pontiellaceae</taxon>
        <taxon>Pontiella</taxon>
    </lineage>
</organism>
<dbReference type="PANTHER" id="PTHR36453:SF1">
    <property type="entry name" value="RIGHT HANDED BETA HELIX DOMAIN-CONTAINING PROTEIN"/>
    <property type="match status" value="1"/>
</dbReference>
<keyword evidence="3 4" id="KW-0732">Signal</keyword>
<sequence>MNKIKYLIIVGLATASIARAVDYYVDASSSAGGDGSFSSPFQTIQSAADAMGAGDTCHIRGGTYHEPVSANGLNGTTGSPITFKNYSNEVVILDGSRPLTDLGSTGWTQHSGTIYKTTLNTDIWQLYVDGEVMISARWPNANFDDGSIWDKSSWAEGDESASSNGLAVDDPHDGIDLAASGLDMTGAMAILNIGSWKTWTREVATHTAGSNSFTYAPATTYLTYSHYYYLEGKLNLLDAEKEWFFDTATKTLYLWVPGGGSPSGDIRGKTQTYAFNITNSQHINLEGLDFFGTTFRFYRSPFITVRDCDLLYPSCSKRMLGIVAEPETSTIEERQRYTQTESAVINCTFRYAESHALHMKGKNNLVENCLFEYTDWSSSELPYLMSTILMDGDDALFRRNTSHTSGASEFFSVGNGLRQIMEYNDISQHGLLQTDGAAAQVTIQAQPGSVIRYNWFHDTPQHGARFDAPIPPVTWGSNGLMHHNVGWNCGADVVMIKGEDHFCYNHTALDSGANDVIILDDPGFGGTLTRNNAAGKLSGHRTIYAGIPGSTDHNWNGYVTGTDVKGQLLEPEFRDFRPRAGSDLIDAGTNVAGITTGTLGMAPDIGAYEYGADNYWIPGYQSSAASHPIPPNNASVQDKNRDLIWLGGYKGASFDVYFGTNASMVAAASTASPEFQGNQTNNIFAPTYPPGNNTWFWRIDTIAPTGTVKGSTWQYTIPDGLQTGDVVSSPLDDSWVFHGDTNNFGSSTQLRMRDYQGFGSRISFLKFSVALPSNSVMSSAVLRIRTRDNPISDTTVRSVPDNNWEEATITGINYPAVGGALDTRTNLFSQTWYQFDVGGFVNSTGIWSLALTSPHNDSARDFNSKEAPYAPELIVSYTLTDSDGDGLSDLWEIKYFSSLSYSDGTGDADLDGLSDYGEFIAGTDPTASASVLAVSVVGTDGTNHLILDWPSVSNRTYAVSGTTNQTVPIWHPVITNIAAIPPMNSETVTTENASGEFFRIEVKHNAIHEHPEA</sequence>
<dbReference type="RefSeq" id="WP_136082415.1">
    <property type="nucleotide sequence ID" value="NZ_CAAHFG010000004.1"/>
</dbReference>
<evidence type="ECO:0000256" key="3">
    <source>
        <dbReference type="ARBA" id="ARBA00022729"/>
    </source>
</evidence>
<evidence type="ECO:0000256" key="4">
    <source>
        <dbReference type="SAM" id="SignalP"/>
    </source>
</evidence>